<evidence type="ECO:0000313" key="1">
    <source>
        <dbReference type="EMBL" id="HAE46314.1"/>
    </source>
</evidence>
<accession>A0A162LPU0</accession>
<evidence type="ECO:0000313" key="3">
    <source>
        <dbReference type="Proteomes" id="UP000075787"/>
    </source>
</evidence>
<dbReference type="InterPro" id="IPR006175">
    <property type="entry name" value="YjgF/YER057c/UK114"/>
</dbReference>
<gene>
    <name evidence="2" type="ORF">AUP44_02585</name>
    <name evidence="1" type="ORF">DCK97_02735</name>
</gene>
<dbReference type="RefSeq" id="WP_014746551.1">
    <property type="nucleotide sequence ID" value="NZ_CP121013.1"/>
</dbReference>
<dbReference type="Proteomes" id="UP000075787">
    <property type="component" value="Unassembled WGS sequence"/>
</dbReference>
<dbReference type="PANTHER" id="PTHR47328">
    <property type="match status" value="1"/>
</dbReference>
<evidence type="ECO:0000313" key="4">
    <source>
        <dbReference type="Proteomes" id="UP000257706"/>
    </source>
</evidence>
<dbReference type="PANTHER" id="PTHR47328:SF1">
    <property type="entry name" value="RUTC FAMILY PROTEIN YOAB"/>
    <property type="match status" value="1"/>
</dbReference>
<dbReference type="EMBL" id="DMAI01000042">
    <property type="protein sequence ID" value="HAE46314.1"/>
    <property type="molecule type" value="Genomic_DNA"/>
</dbReference>
<dbReference type="AlphaFoldDB" id="A0A162LPU0"/>
<evidence type="ECO:0000313" key="2">
    <source>
        <dbReference type="EMBL" id="KYO56256.1"/>
    </source>
</evidence>
<dbReference type="GeneID" id="97243838"/>
<protein>
    <submittedName>
        <fullName evidence="1">RidA family protein</fullName>
    </submittedName>
</protein>
<dbReference type="Pfam" id="PF01042">
    <property type="entry name" value="Ribonuc_L-PSP"/>
    <property type="match status" value="1"/>
</dbReference>
<dbReference type="InterPro" id="IPR035959">
    <property type="entry name" value="RutC-like_sf"/>
</dbReference>
<dbReference type="Gene3D" id="3.30.1330.40">
    <property type="entry name" value="RutC-like"/>
    <property type="match status" value="1"/>
</dbReference>
<dbReference type="EMBL" id="LPZR01000046">
    <property type="protein sequence ID" value="KYO56256.1"/>
    <property type="molecule type" value="Genomic_DNA"/>
</dbReference>
<proteinExistence type="predicted"/>
<sequence>MTDATNPDIRRIDTGPRMSDAVVYNGMVWLAGQVGTPGKSVAEQTADALAEVDALLEKAGSDRSRILQAIIWLADMADFAEMNAVWDKWVVPGHTPARATGEAKLAAPEYRVEVIVTAAVKP</sequence>
<dbReference type="CDD" id="cd06150">
    <property type="entry name" value="YjgF_YER057c_UK114_like_2"/>
    <property type="match status" value="1"/>
</dbReference>
<comment type="caution">
    <text evidence="2">The sequence shown here is derived from an EMBL/GenBank/DDBJ whole genome shotgun (WGS) entry which is preliminary data.</text>
</comment>
<dbReference type="OrthoDB" id="9803101at2"/>
<name>A0A162LPU0_9PROT</name>
<dbReference type="SUPFAM" id="SSF55298">
    <property type="entry name" value="YjgF-like"/>
    <property type="match status" value="1"/>
</dbReference>
<dbReference type="OMA" id="GEMNAVW"/>
<reference evidence="2 3" key="1">
    <citation type="submission" date="2015-12" db="EMBL/GenBank/DDBJ databases">
        <title>Genome sequence of Tistrella mobilis MCCC 1A02139.</title>
        <authorList>
            <person name="Lu L."/>
            <person name="Lai Q."/>
            <person name="Shao Z."/>
            <person name="Qian P."/>
        </authorList>
    </citation>
    <scope>NUCLEOTIDE SEQUENCE [LARGE SCALE GENOMIC DNA]</scope>
    <source>
        <strain evidence="2 3">MCCC 1A02139</strain>
    </source>
</reference>
<reference evidence="1 4" key="2">
    <citation type="journal article" date="2018" name="Nat. Biotechnol.">
        <title>A standardized bacterial taxonomy based on genome phylogeny substantially revises the tree of life.</title>
        <authorList>
            <person name="Parks D.H."/>
            <person name="Chuvochina M."/>
            <person name="Waite D.W."/>
            <person name="Rinke C."/>
            <person name="Skarshewski A."/>
            <person name="Chaumeil P.A."/>
            <person name="Hugenholtz P."/>
        </authorList>
    </citation>
    <scope>NUCLEOTIDE SEQUENCE [LARGE SCALE GENOMIC DNA]</scope>
    <source>
        <strain evidence="1">UBA8739</strain>
    </source>
</reference>
<organism evidence="2 3">
    <name type="scientific">Tistrella mobilis</name>
    <dbReference type="NCBI Taxonomy" id="171437"/>
    <lineage>
        <taxon>Bacteria</taxon>
        <taxon>Pseudomonadati</taxon>
        <taxon>Pseudomonadota</taxon>
        <taxon>Alphaproteobacteria</taxon>
        <taxon>Geminicoccales</taxon>
        <taxon>Geminicoccaceae</taxon>
        <taxon>Tistrella</taxon>
    </lineage>
</organism>
<dbReference type="InterPro" id="IPR035709">
    <property type="entry name" value="YoaB-like"/>
</dbReference>
<dbReference type="Proteomes" id="UP000257706">
    <property type="component" value="Unassembled WGS sequence"/>
</dbReference>